<sequence>MYSSRSPFYKDPSYCNSRNFLASRVHRTQYNFRTLAKNKFKKNLFKLMNNVIFGKTMENVRNHINVLGWEIRCRVNFDKPIYVDMCILDISKTCLYEFHYECMLPLFHEKYKIMYTDIDSFIVRRQSCLRSKLHEVYTISETKIVLNPYDDKRYDEDDKEIVIPKEGRLTSKEKNVQKQPNLGCNCVAFMFDEIRIKYSLHNARFIDFSDTAKSIELFKVQWRMPHVLLNEVNKLSMLHVSESGRYLSMSFRSWDLCKYRLLSVTTKHSWAIKTAIQLEKRYVIFSLKKNIMTAHKIYFDTCKLINVKLYLNSEFYPYDDVNKLFQSPTRDGKDSESRQPHKLNERQMERRKNTCEILLARIRMTCKRKVLCTKLSIKPFLVGIFYGAIKFICDAPACTFVKCIKEHSIYNTSCGTLKTDESITVFLLKPMHLIDFGAVKRFLKFLMSKNKIIAKLSTVNISMLNNNAYSFENELVQIKKLVMSTVLYSKFAKDF</sequence>
<dbReference type="EMBL" id="KQ976568">
    <property type="protein sequence ID" value="KYM80428.1"/>
    <property type="molecule type" value="Genomic_DNA"/>
</dbReference>
<dbReference type="Proteomes" id="UP000078540">
    <property type="component" value="Unassembled WGS sequence"/>
</dbReference>
<protein>
    <recommendedName>
        <fullName evidence="1">Double jelly roll-like domain-containing protein</fullName>
    </recommendedName>
</protein>
<evidence type="ECO:0000313" key="3">
    <source>
        <dbReference type="Proteomes" id="UP000078540"/>
    </source>
</evidence>
<dbReference type="PANTHER" id="PTHR36159">
    <property type="entry name" value="PROTEIN CBG23766"/>
    <property type="match status" value="1"/>
</dbReference>
<evidence type="ECO:0000313" key="2">
    <source>
        <dbReference type="EMBL" id="KYM80428.1"/>
    </source>
</evidence>
<dbReference type="AlphaFoldDB" id="A0A151I1U2"/>
<proteinExistence type="predicted"/>
<feature type="domain" description="Double jelly roll-like" evidence="1">
    <location>
        <begin position="209"/>
        <end position="326"/>
    </location>
</feature>
<dbReference type="STRING" id="520822.A0A151I1U2"/>
<dbReference type="PANTHER" id="PTHR36159:SF1">
    <property type="entry name" value="RETROVIRUS-RELATED POL POLYPROTEIN FROM TRANSPOSON 412-LIKE PROTEIN"/>
    <property type="match status" value="1"/>
</dbReference>
<evidence type="ECO:0000259" key="1">
    <source>
        <dbReference type="Pfam" id="PF21738"/>
    </source>
</evidence>
<gene>
    <name evidence="2" type="ORF">ALC53_09126</name>
</gene>
<dbReference type="SUPFAM" id="SSF56672">
    <property type="entry name" value="DNA/RNA polymerases"/>
    <property type="match status" value="1"/>
</dbReference>
<dbReference type="InterPro" id="IPR049512">
    <property type="entry name" value="DJR-like_dom"/>
</dbReference>
<dbReference type="Pfam" id="PF21738">
    <property type="entry name" value="DJR-like_dom"/>
    <property type="match status" value="1"/>
</dbReference>
<organism evidence="2 3">
    <name type="scientific">Atta colombica</name>
    <dbReference type="NCBI Taxonomy" id="520822"/>
    <lineage>
        <taxon>Eukaryota</taxon>
        <taxon>Metazoa</taxon>
        <taxon>Ecdysozoa</taxon>
        <taxon>Arthropoda</taxon>
        <taxon>Hexapoda</taxon>
        <taxon>Insecta</taxon>
        <taxon>Pterygota</taxon>
        <taxon>Neoptera</taxon>
        <taxon>Endopterygota</taxon>
        <taxon>Hymenoptera</taxon>
        <taxon>Apocrita</taxon>
        <taxon>Aculeata</taxon>
        <taxon>Formicoidea</taxon>
        <taxon>Formicidae</taxon>
        <taxon>Myrmicinae</taxon>
        <taxon>Atta</taxon>
    </lineage>
</organism>
<reference evidence="2 3" key="1">
    <citation type="submission" date="2015-09" db="EMBL/GenBank/DDBJ databases">
        <title>Atta colombica WGS genome.</title>
        <authorList>
            <person name="Nygaard S."/>
            <person name="Hu H."/>
            <person name="Boomsma J."/>
            <person name="Zhang G."/>
        </authorList>
    </citation>
    <scope>NUCLEOTIDE SEQUENCE [LARGE SCALE GENOMIC DNA]</scope>
    <source>
        <strain evidence="2">Treedump-2</strain>
        <tissue evidence="2">Whole body</tissue>
    </source>
</reference>
<dbReference type="InterPro" id="IPR043502">
    <property type="entry name" value="DNA/RNA_pol_sf"/>
</dbReference>
<name>A0A151I1U2_9HYME</name>
<keyword evidence="3" id="KW-1185">Reference proteome</keyword>
<dbReference type="GO" id="GO:0071897">
    <property type="term" value="P:DNA biosynthetic process"/>
    <property type="evidence" value="ECO:0007669"/>
    <property type="project" value="UniProtKB-ARBA"/>
</dbReference>
<accession>A0A151I1U2</accession>